<dbReference type="PANTHER" id="PTHR13806">
    <property type="entry name" value="FLOTILLIN-RELATED"/>
    <property type="match status" value="1"/>
</dbReference>
<dbReference type="RefSeq" id="WP_395816936.1">
    <property type="nucleotide sequence ID" value="NZ_CP043494.1"/>
</dbReference>
<evidence type="ECO:0000256" key="3">
    <source>
        <dbReference type="ARBA" id="ARBA00023136"/>
    </source>
</evidence>
<dbReference type="InterPro" id="IPR001107">
    <property type="entry name" value="Band_7"/>
</dbReference>
<proteinExistence type="inferred from homology"/>
<dbReference type="Gene3D" id="3.30.479.30">
    <property type="entry name" value="Band 7 domain"/>
    <property type="match status" value="1"/>
</dbReference>
<protein>
    <submittedName>
        <fullName evidence="5">Flotillin family protein</fullName>
    </submittedName>
</protein>
<dbReference type="SUPFAM" id="SSF117892">
    <property type="entry name" value="Band 7/SPFH domain"/>
    <property type="match status" value="1"/>
</dbReference>
<dbReference type="InterPro" id="IPR036013">
    <property type="entry name" value="Band_7/SPFH_dom_sf"/>
</dbReference>
<feature type="domain" description="Band 7" evidence="4">
    <location>
        <begin position="24"/>
        <end position="197"/>
    </location>
</feature>
<dbReference type="Pfam" id="PF01145">
    <property type="entry name" value="Band_7"/>
    <property type="match status" value="1"/>
</dbReference>
<dbReference type="CDD" id="cd03399">
    <property type="entry name" value="SPFH_flotillin"/>
    <property type="match status" value="1"/>
</dbReference>
<dbReference type="EMBL" id="CP043494">
    <property type="protein sequence ID" value="WNG44338.1"/>
    <property type="molecule type" value="Genomic_DNA"/>
</dbReference>
<reference evidence="5 6" key="1">
    <citation type="submission" date="2019-08" db="EMBL/GenBank/DDBJ databases">
        <title>Archangium and Cystobacter genomes.</title>
        <authorList>
            <person name="Chen I.-C.K."/>
            <person name="Wielgoss S."/>
        </authorList>
    </citation>
    <scope>NUCLEOTIDE SEQUENCE [LARGE SCALE GENOMIC DNA]</scope>
    <source>
        <strain evidence="5 6">Cbm 6</strain>
    </source>
</reference>
<name>A0ABY9WM52_9BACT</name>
<dbReference type="SMART" id="SM00244">
    <property type="entry name" value="PHB"/>
    <property type="match status" value="1"/>
</dbReference>
<accession>A0ABY9WM52</accession>
<keyword evidence="6" id="KW-1185">Reference proteome</keyword>
<evidence type="ECO:0000259" key="4">
    <source>
        <dbReference type="SMART" id="SM00244"/>
    </source>
</evidence>
<evidence type="ECO:0000256" key="2">
    <source>
        <dbReference type="ARBA" id="ARBA00007161"/>
    </source>
</evidence>
<evidence type="ECO:0000313" key="6">
    <source>
        <dbReference type="Proteomes" id="UP001611383"/>
    </source>
</evidence>
<gene>
    <name evidence="5" type="ORF">F0U60_09615</name>
</gene>
<sequence>MTVFAVLVVVLVLAAAAVAAVAQKLIHICQPNEVLIFSGTRRLVEGRPARYRLVHGGRGLRIPLLERVDALDLTNMVIAVGVRGAYSKGGIPLNVESVANVKVASGEPILGNAIERFLGKPREEVVRVAKETLEGNLRGVLATLTPEEVNGDRARFAQCLLQEADHDLNKLGLVLDTLKIQSVSDDRGFLNALGRKQSAALQMRSRIAEAENQTLAAERAAHNREVREVARLEAEFSVARADAERRILEARARQAARVAEERGAVASQLARARAEVDVQRVRIEQVRLLLEADVLKPAEARRQEQVAAARGAASRIVEEGRATATSLSALARTWQDSDGSARQILLAQKLAPLLESLLGPVGQAPVERLTVLDARLGGNGELSSRVALVGEQLKHVLGVDPRELLRRLAGPPPAAQDA</sequence>
<comment type="similarity">
    <text evidence="2">Belongs to the band 7/mec-2 family. Flotillin subfamily.</text>
</comment>
<comment type="subcellular location">
    <subcellularLocation>
        <location evidence="1">Membrane</location>
        <topology evidence="1">Single-pass membrane protein</topology>
    </subcellularLocation>
</comment>
<dbReference type="Proteomes" id="UP001611383">
    <property type="component" value="Chromosome"/>
</dbReference>
<dbReference type="InterPro" id="IPR027705">
    <property type="entry name" value="Flotillin_fam"/>
</dbReference>
<evidence type="ECO:0000256" key="1">
    <source>
        <dbReference type="ARBA" id="ARBA00004167"/>
    </source>
</evidence>
<dbReference type="PANTHER" id="PTHR13806:SF46">
    <property type="entry name" value="FLOTILLIN-1-RELATED"/>
    <property type="match status" value="1"/>
</dbReference>
<keyword evidence="3" id="KW-0472">Membrane</keyword>
<organism evidence="5 6">
    <name type="scientific">Archangium minus</name>
    <dbReference type="NCBI Taxonomy" id="83450"/>
    <lineage>
        <taxon>Bacteria</taxon>
        <taxon>Pseudomonadati</taxon>
        <taxon>Myxococcota</taxon>
        <taxon>Myxococcia</taxon>
        <taxon>Myxococcales</taxon>
        <taxon>Cystobacterineae</taxon>
        <taxon>Archangiaceae</taxon>
        <taxon>Archangium</taxon>
    </lineage>
</organism>
<evidence type="ECO:0000313" key="5">
    <source>
        <dbReference type="EMBL" id="WNG44338.1"/>
    </source>
</evidence>